<protein>
    <submittedName>
        <fullName evidence="1">Transposable element Tc3 transposase</fullName>
    </submittedName>
</protein>
<organism evidence="1 2">
    <name type="scientific">Caligus rogercresseyi</name>
    <name type="common">Sea louse</name>
    <dbReference type="NCBI Taxonomy" id="217165"/>
    <lineage>
        <taxon>Eukaryota</taxon>
        <taxon>Metazoa</taxon>
        <taxon>Ecdysozoa</taxon>
        <taxon>Arthropoda</taxon>
        <taxon>Crustacea</taxon>
        <taxon>Multicrustacea</taxon>
        <taxon>Hexanauplia</taxon>
        <taxon>Copepoda</taxon>
        <taxon>Siphonostomatoida</taxon>
        <taxon>Caligidae</taxon>
        <taxon>Caligus</taxon>
    </lineage>
</organism>
<keyword evidence="2" id="KW-1185">Reference proteome</keyword>
<dbReference type="EMBL" id="CP045901">
    <property type="protein sequence ID" value="QQP37514.1"/>
    <property type="molecule type" value="Genomic_DNA"/>
</dbReference>
<sequence>MSTCWRSFSFHELTNWTKGIFGSARWSNGSHFKAIDGCFEGTFSERLISIRGDLEWPARSPDLLEGQHQRRNCQYTADTLVRFMANTRNRYIQCMDNGGRHLSDMIVKTM</sequence>
<evidence type="ECO:0000313" key="1">
    <source>
        <dbReference type="EMBL" id="QQP37514.1"/>
    </source>
</evidence>
<proteinExistence type="predicted"/>
<evidence type="ECO:0000313" key="2">
    <source>
        <dbReference type="Proteomes" id="UP000595437"/>
    </source>
</evidence>
<dbReference type="AlphaFoldDB" id="A0A7T8GTG7"/>
<dbReference type="Proteomes" id="UP000595437">
    <property type="component" value="Chromosome 12"/>
</dbReference>
<gene>
    <name evidence="1" type="ORF">FKW44_017801</name>
</gene>
<dbReference type="OrthoDB" id="10451911at2759"/>
<name>A0A7T8GTG7_CALRO</name>
<accession>A0A7T8GTG7</accession>
<reference evidence="2" key="1">
    <citation type="submission" date="2021-01" db="EMBL/GenBank/DDBJ databases">
        <title>Caligus Genome Assembly.</title>
        <authorList>
            <person name="Gallardo-Escarate C."/>
        </authorList>
    </citation>
    <scope>NUCLEOTIDE SEQUENCE [LARGE SCALE GENOMIC DNA]</scope>
</reference>